<evidence type="ECO:0000313" key="2">
    <source>
        <dbReference type="EMBL" id="PWJ66610.1"/>
    </source>
</evidence>
<dbReference type="SUPFAM" id="SSF50494">
    <property type="entry name" value="Trypsin-like serine proteases"/>
    <property type="match status" value="1"/>
</dbReference>
<accession>A0ABX5LHD5</accession>
<evidence type="ECO:0008006" key="4">
    <source>
        <dbReference type="Google" id="ProtNLM"/>
    </source>
</evidence>
<feature type="signal peptide" evidence="1">
    <location>
        <begin position="1"/>
        <end position="21"/>
    </location>
</feature>
<name>A0ABX5LHD5_9MICO</name>
<dbReference type="Proteomes" id="UP000245674">
    <property type="component" value="Unassembled WGS sequence"/>
</dbReference>
<dbReference type="Gene3D" id="2.40.10.10">
    <property type="entry name" value="Trypsin-like serine proteases"/>
    <property type="match status" value="2"/>
</dbReference>
<keyword evidence="1" id="KW-0732">Signal</keyword>
<feature type="chain" id="PRO_5045225820" description="Trypsin" evidence="1">
    <location>
        <begin position="22"/>
        <end position="268"/>
    </location>
</feature>
<proteinExistence type="predicted"/>
<comment type="caution">
    <text evidence="2">The sequence shown here is derived from an EMBL/GenBank/DDBJ whole genome shotgun (WGS) entry which is preliminary data.</text>
</comment>
<sequence>MTVTRSLRRRVALLAALCVMATLTSLWTTTTAANAVDLRDQIPIVAGTGLELQGGRQCAVGAVLKSRNWMSFATPYRQATRYAVMAKHCVWVGAEVELWGRNVGTVTWESPTYDFALVTIRPSTAQRPVCSGASQLHHCTIPAATPRAVGRIIIDSPSGPRSVPISGIGSPTPGERFCTSGSITNVNCGFHPAGVPPTGWEAGQLAARSTNGRNVAPGDSGAPVMSIGGTLYGIVIQAGYPLHRDLLAYLSIHAIFQDLDNAYAIAPA</sequence>
<evidence type="ECO:0000256" key="1">
    <source>
        <dbReference type="SAM" id="SignalP"/>
    </source>
</evidence>
<gene>
    <name evidence="2" type="ORF">B0H03_10157</name>
</gene>
<dbReference type="RefSeq" id="WP_127844066.1">
    <property type="nucleotide sequence ID" value="NZ_QGDV01000001.1"/>
</dbReference>
<dbReference type="EMBL" id="QGDV01000001">
    <property type="protein sequence ID" value="PWJ66610.1"/>
    <property type="molecule type" value="Genomic_DNA"/>
</dbReference>
<reference evidence="2 3" key="1">
    <citation type="submission" date="2018-03" db="EMBL/GenBank/DDBJ databases">
        <title>Genomic Encyclopedia of Type Strains, Phase III (KMG-III): the genomes of soil and plant-associated and newly described type strains.</title>
        <authorList>
            <person name="Whitman W."/>
        </authorList>
    </citation>
    <scope>NUCLEOTIDE SEQUENCE [LARGE SCALE GENOMIC DNA]</scope>
    <source>
        <strain evidence="2 3">VKM Ac-1602</strain>
    </source>
</reference>
<dbReference type="InterPro" id="IPR043504">
    <property type="entry name" value="Peptidase_S1_PA_chymotrypsin"/>
</dbReference>
<evidence type="ECO:0000313" key="3">
    <source>
        <dbReference type="Proteomes" id="UP000245674"/>
    </source>
</evidence>
<keyword evidence="3" id="KW-1185">Reference proteome</keyword>
<organism evidence="2 3">
    <name type="scientific">Rathayibacter iranicus NCPPB 2253 = VKM Ac-1602</name>
    <dbReference type="NCBI Taxonomy" id="1328868"/>
    <lineage>
        <taxon>Bacteria</taxon>
        <taxon>Bacillati</taxon>
        <taxon>Actinomycetota</taxon>
        <taxon>Actinomycetes</taxon>
        <taxon>Micrococcales</taxon>
        <taxon>Microbacteriaceae</taxon>
        <taxon>Rathayibacter</taxon>
    </lineage>
</organism>
<protein>
    <recommendedName>
        <fullName evidence="4">Trypsin</fullName>
    </recommendedName>
</protein>
<dbReference type="InterPro" id="IPR009003">
    <property type="entry name" value="Peptidase_S1_PA"/>
</dbReference>